<dbReference type="EMBL" id="CP098827">
    <property type="protein sequence ID" value="XBO72885.1"/>
    <property type="molecule type" value="Genomic_DNA"/>
</dbReference>
<proteinExistence type="predicted"/>
<reference evidence="1" key="1">
    <citation type="submission" date="2022-06" db="EMBL/GenBank/DDBJ databases">
        <title>A novel DMS-producing enzyme.</title>
        <authorList>
            <person name="Zhang Y."/>
        </authorList>
    </citation>
    <scope>NUCLEOTIDE SEQUENCE</scope>
    <source>
        <strain evidence="1">RT37</strain>
    </source>
</reference>
<protein>
    <submittedName>
        <fullName evidence="1">Uncharacterized protein</fullName>
    </submittedName>
</protein>
<organism evidence="1">
    <name type="scientific">Halomonas sp. RT37</name>
    <dbReference type="NCBI Taxonomy" id="2950872"/>
    <lineage>
        <taxon>Bacteria</taxon>
        <taxon>Pseudomonadati</taxon>
        <taxon>Pseudomonadota</taxon>
        <taxon>Gammaproteobacteria</taxon>
        <taxon>Oceanospirillales</taxon>
        <taxon>Halomonadaceae</taxon>
        <taxon>Halomonas</taxon>
    </lineage>
</organism>
<sequence length="119" mass="13324">MNYRLMFQLTDSLNTKSLEPLLLKPTPLEMPEHQIDSLQEVPATDDLIELPFTAEEGEKTSLVFVQGRVVSTKKTFTISDGGESARCLVTCFIEPNRVVQQGTGELILEPTINNIEEML</sequence>
<dbReference type="AlphaFoldDB" id="A0AAU7KN08"/>
<dbReference type="RefSeq" id="WP_108133728.1">
    <property type="nucleotide sequence ID" value="NZ_CP098827.1"/>
</dbReference>
<accession>A0AAU7KN08</accession>
<gene>
    <name evidence="1" type="ORF">NFG58_09380</name>
</gene>
<name>A0AAU7KN08_9GAMM</name>
<evidence type="ECO:0000313" key="1">
    <source>
        <dbReference type="EMBL" id="XBO72885.1"/>
    </source>
</evidence>